<dbReference type="KEGG" id="bcom:BAUCODRAFT_426098"/>
<accession>M2LUZ1</accession>
<name>M2LUZ1_BAUPA</name>
<organism evidence="2 3">
    <name type="scientific">Baudoinia panamericana (strain UAMH 10762)</name>
    <name type="common">Angels' share fungus</name>
    <name type="synonym">Baudoinia compniacensis (strain UAMH 10762)</name>
    <dbReference type="NCBI Taxonomy" id="717646"/>
    <lineage>
        <taxon>Eukaryota</taxon>
        <taxon>Fungi</taxon>
        <taxon>Dikarya</taxon>
        <taxon>Ascomycota</taxon>
        <taxon>Pezizomycotina</taxon>
        <taxon>Dothideomycetes</taxon>
        <taxon>Dothideomycetidae</taxon>
        <taxon>Mycosphaerellales</taxon>
        <taxon>Teratosphaeriaceae</taxon>
        <taxon>Baudoinia</taxon>
    </lineage>
</organism>
<keyword evidence="1" id="KW-1133">Transmembrane helix</keyword>
<sequence length="126" mass="14796">MYKMRTLPLAAMRRRAKVLQYRLSLRLHNLIVSTYLFSIIACICKLCLFCTARDPLYRHCIRGPRSPIRCKTNLTNHVLPNATTCCVAGWRTSLHTKHFLWARSLTESLRKTPYVQRRHLVEARRA</sequence>
<evidence type="ECO:0000313" key="2">
    <source>
        <dbReference type="EMBL" id="EMC98432.1"/>
    </source>
</evidence>
<keyword evidence="1" id="KW-0472">Membrane</keyword>
<keyword evidence="3" id="KW-1185">Reference proteome</keyword>
<proteinExistence type="predicted"/>
<feature type="transmembrane region" description="Helical" evidence="1">
    <location>
        <begin position="32"/>
        <end position="52"/>
    </location>
</feature>
<keyword evidence="1" id="KW-0812">Transmembrane</keyword>
<dbReference type="EMBL" id="KB445553">
    <property type="protein sequence ID" value="EMC98432.1"/>
    <property type="molecule type" value="Genomic_DNA"/>
</dbReference>
<dbReference type="RefSeq" id="XP_007675053.1">
    <property type="nucleotide sequence ID" value="XM_007676863.1"/>
</dbReference>
<reference evidence="2 3" key="1">
    <citation type="journal article" date="2012" name="PLoS Pathog.">
        <title>Diverse lifestyles and strategies of plant pathogenesis encoded in the genomes of eighteen Dothideomycetes fungi.</title>
        <authorList>
            <person name="Ohm R.A."/>
            <person name="Feau N."/>
            <person name="Henrissat B."/>
            <person name="Schoch C.L."/>
            <person name="Horwitz B.A."/>
            <person name="Barry K.W."/>
            <person name="Condon B.J."/>
            <person name="Copeland A.C."/>
            <person name="Dhillon B."/>
            <person name="Glaser F."/>
            <person name="Hesse C.N."/>
            <person name="Kosti I."/>
            <person name="LaButti K."/>
            <person name="Lindquist E.A."/>
            <person name="Lucas S."/>
            <person name="Salamov A.A."/>
            <person name="Bradshaw R.E."/>
            <person name="Ciuffetti L."/>
            <person name="Hamelin R.C."/>
            <person name="Kema G.H.J."/>
            <person name="Lawrence C."/>
            <person name="Scott J.A."/>
            <person name="Spatafora J.W."/>
            <person name="Turgeon B.G."/>
            <person name="de Wit P.J.G.M."/>
            <person name="Zhong S."/>
            <person name="Goodwin S.B."/>
            <person name="Grigoriev I.V."/>
        </authorList>
    </citation>
    <scope>NUCLEOTIDE SEQUENCE [LARGE SCALE GENOMIC DNA]</scope>
    <source>
        <strain evidence="2 3">UAMH 10762</strain>
    </source>
</reference>
<evidence type="ECO:0000313" key="3">
    <source>
        <dbReference type="Proteomes" id="UP000011761"/>
    </source>
</evidence>
<dbReference type="GeneID" id="19114212"/>
<evidence type="ECO:0000256" key="1">
    <source>
        <dbReference type="SAM" id="Phobius"/>
    </source>
</evidence>
<protein>
    <submittedName>
        <fullName evidence="2">Uncharacterized protein</fullName>
    </submittedName>
</protein>
<dbReference type="AlphaFoldDB" id="M2LUZ1"/>
<dbReference type="Proteomes" id="UP000011761">
    <property type="component" value="Unassembled WGS sequence"/>
</dbReference>
<dbReference type="HOGENOM" id="CLU_1981253_0_0_1"/>
<gene>
    <name evidence="2" type="ORF">BAUCODRAFT_426098</name>
</gene>